<dbReference type="AlphaFoldDB" id="A0A9D1X923"/>
<evidence type="ECO:0000313" key="8">
    <source>
        <dbReference type="Proteomes" id="UP000886740"/>
    </source>
</evidence>
<dbReference type="CDD" id="cd08981">
    <property type="entry name" value="GH43_Bt1873-like"/>
    <property type="match status" value="1"/>
</dbReference>
<dbReference type="PANTHER" id="PTHR43301">
    <property type="entry name" value="ARABINAN ENDO-1,5-ALPHA-L-ARABINOSIDASE"/>
    <property type="match status" value="1"/>
</dbReference>
<reference evidence="7" key="2">
    <citation type="submission" date="2021-04" db="EMBL/GenBank/DDBJ databases">
        <authorList>
            <person name="Gilroy R."/>
        </authorList>
    </citation>
    <scope>NUCLEOTIDE SEQUENCE</scope>
    <source>
        <strain evidence="7">ChiGjej6B6-14162</strain>
    </source>
</reference>
<dbReference type="Gene3D" id="2.115.10.20">
    <property type="entry name" value="Glycosyl hydrolase domain, family 43"/>
    <property type="match status" value="1"/>
</dbReference>
<evidence type="ECO:0000313" key="7">
    <source>
        <dbReference type="EMBL" id="HIX74767.1"/>
    </source>
</evidence>
<evidence type="ECO:0000256" key="3">
    <source>
        <dbReference type="ARBA" id="ARBA00022801"/>
    </source>
</evidence>
<dbReference type="EMBL" id="DXEL01000048">
    <property type="protein sequence ID" value="HIX74767.1"/>
    <property type="molecule type" value="Genomic_DNA"/>
</dbReference>
<protein>
    <submittedName>
        <fullName evidence="7">Glycoside hydrolase family 43 protein</fullName>
    </submittedName>
</protein>
<feature type="signal peptide" evidence="6">
    <location>
        <begin position="1"/>
        <end position="23"/>
    </location>
</feature>
<comment type="similarity">
    <text evidence="2 5">Belongs to the glycosyl hydrolase 43 family.</text>
</comment>
<reference evidence="7" key="1">
    <citation type="journal article" date="2021" name="PeerJ">
        <title>Extensive microbial diversity within the chicken gut microbiome revealed by metagenomics and culture.</title>
        <authorList>
            <person name="Gilroy R."/>
            <person name="Ravi A."/>
            <person name="Getino M."/>
            <person name="Pursley I."/>
            <person name="Horton D.L."/>
            <person name="Alikhan N.F."/>
            <person name="Baker D."/>
            <person name="Gharbi K."/>
            <person name="Hall N."/>
            <person name="Watson M."/>
            <person name="Adriaenssens E.M."/>
            <person name="Foster-Nyarko E."/>
            <person name="Jarju S."/>
            <person name="Secka A."/>
            <person name="Antonio M."/>
            <person name="Oren A."/>
            <person name="Chaudhuri R.R."/>
            <person name="La Ragione R."/>
            <person name="Hildebrand F."/>
            <person name="Pallen M.J."/>
        </authorList>
    </citation>
    <scope>NUCLEOTIDE SEQUENCE</scope>
    <source>
        <strain evidence="7">ChiGjej6B6-14162</strain>
    </source>
</reference>
<keyword evidence="4 5" id="KW-0326">Glycosidase</keyword>
<accession>A0A9D1X923</accession>
<dbReference type="Pfam" id="PF04616">
    <property type="entry name" value="Glyco_hydro_43"/>
    <property type="match status" value="1"/>
</dbReference>
<comment type="pathway">
    <text evidence="1">Glycan metabolism; L-arabinan degradation.</text>
</comment>
<dbReference type="InterPro" id="IPR050727">
    <property type="entry name" value="GH43_arabinanases"/>
</dbReference>
<dbReference type="InterPro" id="IPR023296">
    <property type="entry name" value="Glyco_hydro_beta-prop_sf"/>
</dbReference>
<organism evidence="7 8">
    <name type="scientific">Candidatus Parabacteroides intestinipullorum</name>
    <dbReference type="NCBI Taxonomy" id="2838723"/>
    <lineage>
        <taxon>Bacteria</taxon>
        <taxon>Pseudomonadati</taxon>
        <taxon>Bacteroidota</taxon>
        <taxon>Bacteroidia</taxon>
        <taxon>Bacteroidales</taxon>
        <taxon>Tannerellaceae</taxon>
        <taxon>Parabacteroides</taxon>
    </lineage>
</organism>
<evidence type="ECO:0000256" key="5">
    <source>
        <dbReference type="RuleBase" id="RU361187"/>
    </source>
</evidence>
<sequence>MKTRIISCLLFLTCALTPFPVWGQEKEAKSLEEIPIRDPYILPDKTSQTYYLYASDDVKGSDGKTLGGLAVYESKNLKQWYGPKHIFTLPTDNWINGKIWAPEVHAYQGKYYLFATINSDIIWKKAAPGEVPYTFRGVQIFVADSPTGPFEPFSKLPALPMDQMTLDGTLWVEDGKPYMVYCHEWVQIRDGGMNLVELKPDLSGRNGEITRLFHASSAPWSTGSDPEHPERSTYVTDGCFLYQTKNKNLLMIWSSFMNGEYAIGIAKSSTGKITGPWIQQPEPLFDKNGGHGMIFRSFDGKLYITFHQPNDPAGLERAKLFELEDTGETLRLKNQ</sequence>
<dbReference type="GO" id="GO:0004553">
    <property type="term" value="F:hydrolase activity, hydrolyzing O-glycosyl compounds"/>
    <property type="evidence" value="ECO:0007669"/>
    <property type="project" value="InterPro"/>
</dbReference>
<comment type="caution">
    <text evidence="7">The sequence shown here is derived from an EMBL/GenBank/DDBJ whole genome shotgun (WGS) entry which is preliminary data.</text>
</comment>
<name>A0A9D1X923_9BACT</name>
<dbReference type="SUPFAM" id="SSF75005">
    <property type="entry name" value="Arabinanase/levansucrase/invertase"/>
    <property type="match status" value="1"/>
</dbReference>
<evidence type="ECO:0000256" key="2">
    <source>
        <dbReference type="ARBA" id="ARBA00009865"/>
    </source>
</evidence>
<dbReference type="PANTHER" id="PTHR43301:SF3">
    <property type="entry name" value="ARABINAN ENDO-1,5-ALPHA-L-ARABINOSIDASE A-RELATED"/>
    <property type="match status" value="1"/>
</dbReference>
<feature type="chain" id="PRO_5039643015" evidence="6">
    <location>
        <begin position="24"/>
        <end position="335"/>
    </location>
</feature>
<evidence type="ECO:0000256" key="4">
    <source>
        <dbReference type="ARBA" id="ARBA00023295"/>
    </source>
</evidence>
<dbReference type="GO" id="GO:0005975">
    <property type="term" value="P:carbohydrate metabolic process"/>
    <property type="evidence" value="ECO:0007669"/>
    <property type="project" value="InterPro"/>
</dbReference>
<dbReference type="Proteomes" id="UP000886740">
    <property type="component" value="Unassembled WGS sequence"/>
</dbReference>
<proteinExistence type="inferred from homology"/>
<keyword evidence="3 5" id="KW-0378">Hydrolase</keyword>
<evidence type="ECO:0000256" key="6">
    <source>
        <dbReference type="SAM" id="SignalP"/>
    </source>
</evidence>
<keyword evidence="6" id="KW-0732">Signal</keyword>
<gene>
    <name evidence="7" type="ORF">H9977_07025</name>
</gene>
<evidence type="ECO:0000256" key="1">
    <source>
        <dbReference type="ARBA" id="ARBA00004834"/>
    </source>
</evidence>
<dbReference type="InterPro" id="IPR006710">
    <property type="entry name" value="Glyco_hydro_43"/>
</dbReference>